<reference evidence="2 3" key="1">
    <citation type="submission" date="2019-03" db="EMBL/GenBank/DDBJ databases">
        <title>Draft Genome Sequence of Desulfosporosinus fructosivorans Strain 63.6F, Isolated from Marine Sediment in the Baltic Sea.</title>
        <authorList>
            <person name="Hausmann B."/>
            <person name="Vandieken V."/>
            <person name="Pjevac P."/>
            <person name="Schreck K."/>
            <person name="Herbold C.W."/>
            <person name="Loy A."/>
        </authorList>
    </citation>
    <scope>NUCLEOTIDE SEQUENCE [LARGE SCALE GENOMIC DNA]</scope>
    <source>
        <strain evidence="2 3">63.6F</strain>
    </source>
</reference>
<keyword evidence="3" id="KW-1185">Reference proteome</keyword>
<feature type="transmembrane region" description="Helical" evidence="1">
    <location>
        <begin position="170"/>
        <end position="190"/>
    </location>
</feature>
<evidence type="ECO:0000313" key="2">
    <source>
        <dbReference type="EMBL" id="TGE38892.1"/>
    </source>
</evidence>
<keyword evidence="1" id="KW-0812">Transmembrane</keyword>
<feature type="transmembrane region" description="Helical" evidence="1">
    <location>
        <begin position="371"/>
        <end position="393"/>
    </location>
</feature>
<feature type="transmembrane region" description="Helical" evidence="1">
    <location>
        <begin position="71"/>
        <end position="91"/>
    </location>
</feature>
<keyword evidence="1" id="KW-0472">Membrane</keyword>
<dbReference type="RefSeq" id="WP_135545388.1">
    <property type="nucleotide sequence ID" value="NZ_SPQQ01000002.1"/>
</dbReference>
<comment type="caution">
    <text evidence="2">The sequence shown here is derived from an EMBL/GenBank/DDBJ whole genome shotgun (WGS) entry which is preliminary data.</text>
</comment>
<evidence type="ECO:0000313" key="3">
    <source>
        <dbReference type="Proteomes" id="UP000298460"/>
    </source>
</evidence>
<accession>A0A4Z0R728</accession>
<dbReference type="EMBL" id="SPQQ01000002">
    <property type="protein sequence ID" value="TGE38892.1"/>
    <property type="molecule type" value="Genomic_DNA"/>
</dbReference>
<dbReference type="Proteomes" id="UP000298460">
    <property type="component" value="Unassembled WGS sequence"/>
</dbReference>
<feature type="transmembrane region" description="Helical" evidence="1">
    <location>
        <begin position="97"/>
        <end position="115"/>
    </location>
</feature>
<protein>
    <submittedName>
        <fullName evidence="2">DUF4173 domain-containing protein</fullName>
    </submittedName>
</protein>
<dbReference type="OrthoDB" id="9767931at2"/>
<dbReference type="Pfam" id="PF13687">
    <property type="entry name" value="DUF4153"/>
    <property type="match status" value="1"/>
</dbReference>
<feature type="transmembrane region" description="Helical" evidence="1">
    <location>
        <begin position="46"/>
        <end position="64"/>
    </location>
</feature>
<organism evidence="2 3">
    <name type="scientific">Desulfosporosinus fructosivorans</name>
    <dbReference type="NCBI Taxonomy" id="2018669"/>
    <lineage>
        <taxon>Bacteria</taxon>
        <taxon>Bacillati</taxon>
        <taxon>Bacillota</taxon>
        <taxon>Clostridia</taxon>
        <taxon>Eubacteriales</taxon>
        <taxon>Desulfitobacteriaceae</taxon>
        <taxon>Desulfosporosinus</taxon>
    </lineage>
</organism>
<feature type="transmembrane region" description="Helical" evidence="1">
    <location>
        <begin position="261"/>
        <end position="286"/>
    </location>
</feature>
<keyword evidence="1" id="KW-1133">Transmembrane helix</keyword>
<feature type="transmembrane region" description="Helical" evidence="1">
    <location>
        <begin position="405"/>
        <end position="427"/>
    </location>
</feature>
<sequence>MEDIMIVQGEEASKTVVIKEDIYLIVRSVLLGVLFDFLFYKKALGISYTLFVVAFYVVFLWSLRDKVAFKFSLGWFLSIPIIALSATYFIFSNQIFASLNFFIIPVLIIAQTILITKKNKHRWYDPRIIKDIVNGIFNRAFSYTSKPFVIVLSSLRIRKSNEKYDVLKKILIGLTIAIPLLIIVISLLASADRIFKHFIDEISSSFGTINIGDFSLQGIIALLIMVIVFSYIWSFSNPNDHIQAQGQPNSLESNKRSWDPIISITILIAINCVYLVFTLIQFGYMFGPLNNALPAEFTYAEYARRGFFELLMVTLINFSLVLSSIRFTRKDGNLVARTVQILHSLLIICTVVILISAFLRMSLYEAVYGYTYLRVLTHSFMIFLGVLLAIAFYKIWNEGISLLKPYIVVSILAYMLVNFVNIDVIIVKNNIARYVETGKLDPYYLRNLSYDSIPLVVNLLKDGKVFKDENVSNDLKSYLAGQQNLLSIEQSWQSFNLSRHKAKQVLSQNTF</sequence>
<feature type="transmembrane region" description="Helical" evidence="1">
    <location>
        <begin position="339"/>
        <end position="359"/>
    </location>
</feature>
<dbReference type="InterPro" id="IPR025291">
    <property type="entry name" value="DUF4153"/>
</dbReference>
<feature type="transmembrane region" description="Helical" evidence="1">
    <location>
        <begin position="307"/>
        <end position="327"/>
    </location>
</feature>
<dbReference type="AlphaFoldDB" id="A0A4Z0R728"/>
<evidence type="ECO:0000256" key="1">
    <source>
        <dbReference type="SAM" id="Phobius"/>
    </source>
</evidence>
<proteinExistence type="predicted"/>
<feature type="transmembrane region" description="Helical" evidence="1">
    <location>
        <begin position="211"/>
        <end position="233"/>
    </location>
</feature>
<gene>
    <name evidence="2" type="ORF">E4K67_05300</name>
</gene>
<name>A0A4Z0R728_9FIRM</name>
<feature type="transmembrane region" description="Helical" evidence="1">
    <location>
        <begin position="21"/>
        <end position="40"/>
    </location>
</feature>